<gene>
    <name evidence="1" type="ORF">GGX14DRAFT_407821</name>
</gene>
<keyword evidence="2" id="KW-1185">Reference proteome</keyword>
<dbReference type="AlphaFoldDB" id="A0AAD6UQH7"/>
<dbReference type="Proteomes" id="UP001219525">
    <property type="component" value="Unassembled WGS sequence"/>
</dbReference>
<evidence type="ECO:0000313" key="2">
    <source>
        <dbReference type="Proteomes" id="UP001219525"/>
    </source>
</evidence>
<dbReference type="EMBL" id="JARJCW010000145">
    <property type="protein sequence ID" value="KAJ7190658.1"/>
    <property type="molecule type" value="Genomic_DNA"/>
</dbReference>
<accession>A0AAD6UQH7</accession>
<name>A0AAD6UQH7_9AGAR</name>
<organism evidence="1 2">
    <name type="scientific">Mycena pura</name>
    <dbReference type="NCBI Taxonomy" id="153505"/>
    <lineage>
        <taxon>Eukaryota</taxon>
        <taxon>Fungi</taxon>
        <taxon>Dikarya</taxon>
        <taxon>Basidiomycota</taxon>
        <taxon>Agaricomycotina</taxon>
        <taxon>Agaricomycetes</taxon>
        <taxon>Agaricomycetidae</taxon>
        <taxon>Agaricales</taxon>
        <taxon>Marasmiineae</taxon>
        <taxon>Mycenaceae</taxon>
        <taxon>Mycena</taxon>
    </lineage>
</organism>
<proteinExistence type="predicted"/>
<protein>
    <submittedName>
        <fullName evidence="1">Uncharacterized protein</fullName>
    </submittedName>
</protein>
<sequence length="158" mass="17077">MCLDAPRFSRQRWGRNAVSSRKEGLQVQRRPLVGRDGSILDSLTIGTPALTLPNAIRSSLVVRASRTAGGVFICTDISWKGAPAASQCSWPLNVCINLTAPWYRAISSFGPDPGATCFSYSQDSCDEAEWEFTAPGDATGGLGTSNPWNDQITNFMCQ</sequence>
<evidence type="ECO:0000313" key="1">
    <source>
        <dbReference type="EMBL" id="KAJ7190658.1"/>
    </source>
</evidence>
<comment type="caution">
    <text evidence="1">The sequence shown here is derived from an EMBL/GenBank/DDBJ whole genome shotgun (WGS) entry which is preliminary data.</text>
</comment>
<reference evidence="1" key="1">
    <citation type="submission" date="2023-03" db="EMBL/GenBank/DDBJ databases">
        <title>Massive genome expansion in bonnet fungi (Mycena s.s.) driven by repeated elements and novel gene families across ecological guilds.</title>
        <authorList>
            <consortium name="Lawrence Berkeley National Laboratory"/>
            <person name="Harder C.B."/>
            <person name="Miyauchi S."/>
            <person name="Viragh M."/>
            <person name="Kuo A."/>
            <person name="Thoen E."/>
            <person name="Andreopoulos B."/>
            <person name="Lu D."/>
            <person name="Skrede I."/>
            <person name="Drula E."/>
            <person name="Henrissat B."/>
            <person name="Morin E."/>
            <person name="Kohler A."/>
            <person name="Barry K."/>
            <person name="LaButti K."/>
            <person name="Morin E."/>
            <person name="Salamov A."/>
            <person name="Lipzen A."/>
            <person name="Mereny Z."/>
            <person name="Hegedus B."/>
            <person name="Baldrian P."/>
            <person name="Stursova M."/>
            <person name="Weitz H."/>
            <person name="Taylor A."/>
            <person name="Grigoriev I.V."/>
            <person name="Nagy L.G."/>
            <person name="Martin F."/>
            <person name="Kauserud H."/>
        </authorList>
    </citation>
    <scope>NUCLEOTIDE SEQUENCE</scope>
    <source>
        <strain evidence="1">9144</strain>
    </source>
</reference>